<dbReference type="PANTHER" id="PTHR42855">
    <property type="entry name" value="ABC TRANSPORTER ATP-BINDING SUBUNIT"/>
    <property type="match status" value="1"/>
</dbReference>
<dbReference type="PROSITE" id="PS50893">
    <property type="entry name" value="ABC_TRANSPORTER_2"/>
    <property type="match status" value="2"/>
</dbReference>
<dbReference type="NCBIfam" id="NF000355">
    <property type="entry name" value="ribo_prot_ABC_F"/>
    <property type="match status" value="1"/>
</dbReference>
<dbReference type="EMBL" id="VDCQ01000070">
    <property type="protein sequence ID" value="TNJ61905.1"/>
    <property type="molecule type" value="Genomic_DNA"/>
</dbReference>
<keyword evidence="3" id="KW-0175">Coiled coil</keyword>
<dbReference type="OrthoDB" id="9762369at2"/>
<dbReference type="CDD" id="cd03221">
    <property type="entry name" value="ABCF_EF-3"/>
    <property type="match status" value="2"/>
</dbReference>
<dbReference type="InterPro" id="IPR017871">
    <property type="entry name" value="ABC_transporter-like_CS"/>
</dbReference>
<feature type="coiled-coil region" evidence="3">
    <location>
        <begin position="217"/>
        <end position="277"/>
    </location>
</feature>
<protein>
    <submittedName>
        <fullName evidence="6">ABC-F type ribosomal protection protein</fullName>
    </submittedName>
</protein>
<gene>
    <name evidence="6" type="primary">abc-f</name>
    <name evidence="6" type="ORF">FE784_33595</name>
</gene>
<dbReference type="Proteomes" id="UP000307943">
    <property type="component" value="Unassembled WGS sequence"/>
</dbReference>
<dbReference type="InterPro" id="IPR003593">
    <property type="entry name" value="AAA+_ATPase"/>
</dbReference>
<keyword evidence="2" id="KW-0067">ATP-binding</keyword>
<evidence type="ECO:0000256" key="4">
    <source>
        <dbReference type="SAM" id="MobiDB-lite"/>
    </source>
</evidence>
<name>A0A5C4SZH2_9BACL</name>
<dbReference type="PROSITE" id="PS00211">
    <property type="entry name" value="ABC_TRANSPORTER_1"/>
    <property type="match status" value="1"/>
</dbReference>
<comment type="caution">
    <text evidence="6">The sequence shown here is derived from an EMBL/GenBank/DDBJ whole genome shotgun (WGS) entry which is preliminary data.</text>
</comment>
<evidence type="ECO:0000259" key="5">
    <source>
        <dbReference type="PROSITE" id="PS50893"/>
    </source>
</evidence>
<organism evidence="6 7">
    <name type="scientific">Paenibacillus hemerocallicola</name>
    <dbReference type="NCBI Taxonomy" id="1172614"/>
    <lineage>
        <taxon>Bacteria</taxon>
        <taxon>Bacillati</taxon>
        <taxon>Bacillota</taxon>
        <taxon>Bacilli</taxon>
        <taxon>Bacillales</taxon>
        <taxon>Paenibacillaceae</taxon>
        <taxon>Paenibacillus</taxon>
    </lineage>
</organism>
<dbReference type="InterPro" id="IPR003439">
    <property type="entry name" value="ABC_transporter-like_ATP-bd"/>
</dbReference>
<reference evidence="6 7" key="1">
    <citation type="submission" date="2019-05" db="EMBL/GenBank/DDBJ databases">
        <title>We sequenced the genome of Paenibacillus hemerocallicola KCTC 33185 for further insight into its adaptation and study the phylogeny of Paenibacillus.</title>
        <authorList>
            <person name="Narsing Rao M.P."/>
        </authorList>
    </citation>
    <scope>NUCLEOTIDE SEQUENCE [LARGE SCALE GENOMIC DNA]</scope>
    <source>
        <strain evidence="6 7">KCTC 33185</strain>
    </source>
</reference>
<evidence type="ECO:0000313" key="6">
    <source>
        <dbReference type="EMBL" id="TNJ61905.1"/>
    </source>
</evidence>
<feature type="domain" description="ABC transporter" evidence="5">
    <location>
        <begin position="309"/>
        <end position="517"/>
    </location>
</feature>
<feature type="region of interest" description="Disordered" evidence="4">
    <location>
        <begin position="508"/>
        <end position="553"/>
    </location>
</feature>
<sequence>MAHGIETIELLSGYGEVFCMLRLEANQIERLIGDRLLFRIEGALRLYEGERVGLVGVNGAGKTTLLSVLAGLEEPDAGTVVRHGTVAVVKQMDAPLDATVDSGPDEAGDAVPDEFATMSGGERTRWKWEQALHKRAAILFADEPTSHLDTDKAAKVEEELREYEGTVVLISHDRALLDAVCTRILELDDGSLRDYAGNFTEYLRQKELQREREWFEYDQYAKERRRLERAAIDKAEQARGMKKKPTGKVDSEARLGKDQFNRRKSKVEKTVQSIQKRIGQLDVKEKPRNREQPVFDVRYHSPIHAKEAIFLDQVGCSFGERQLYLPFSCSVAPEMRIGIVGANGSGKTTLMRTIMDRGAGVRLAANAKIGYFDQRLDVLRDDRTVLEQVAETSDYPEASIRTVLARMLMKRDDVFKPAAVLSGGEKVKAALAKLFMADHNVLLLDEPTNYLDIFAREKLAQVLKEYPGTILFCSHDRHFLNELATHLLVIENGRWTFEYGGYAEFRERKQKRESADNGKTSVTNTAASALSGKGIPRMPDSNSDPDSNAMPATRVEREEEMLRLEMELVGLLGRLSAPGKHDVKEELDGRYKQLSGRLKQLKEHDG</sequence>
<evidence type="ECO:0000313" key="7">
    <source>
        <dbReference type="Proteomes" id="UP000307943"/>
    </source>
</evidence>
<dbReference type="GO" id="GO:0005524">
    <property type="term" value="F:ATP binding"/>
    <property type="evidence" value="ECO:0007669"/>
    <property type="project" value="UniProtKB-KW"/>
</dbReference>
<dbReference type="SMART" id="SM00382">
    <property type="entry name" value="AAA"/>
    <property type="match status" value="2"/>
</dbReference>
<dbReference type="Pfam" id="PF00005">
    <property type="entry name" value="ABC_tran"/>
    <property type="match status" value="2"/>
</dbReference>
<keyword evidence="1" id="KW-0547">Nucleotide-binding</keyword>
<feature type="compositionally biased region" description="Polar residues" evidence="4">
    <location>
        <begin position="517"/>
        <end position="528"/>
    </location>
</feature>
<dbReference type="Gene3D" id="3.40.50.300">
    <property type="entry name" value="P-loop containing nucleotide triphosphate hydrolases"/>
    <property type="match status" value="3"/>
</dbReference>
<evidence type="ECO:0000256" key="2">
    <source>
        <dbReference type="ARBA" id="ARBA00022840"/>
    </source>
</evidence>
<dbReference type="AlphaFoldDB" id="A0A5C4SZH2"/>
<dbReference type="InterPro" id="IPR027417">
    <property type="entry name" value="P-loop_NTPase"/>
</dbReference>
<dbReference type="PANTHER" id="PTHR42855:SF2">
    <property type="entry name" value="DRUG RESISTANCE ABC TRANSPORTER,ATP-BINDING PROTEIN"/>
    <property type="match status" value="1"/>
</dbReference>
<evidence type="ECO:0000256" key="3">
    <source>
        <dbReference type="SAM" id="Coils"/>
    </source>
</evidence>
<evidence type="ECO:0000256" key="1">
    <source>
        <dbReference type="ARBA" id="ARBA00022741"/>
    </source>
</evidence>
<dbReference type="GO" id="GO:0016887">
    <property type="term" value="F:ATP hydrolysis activity"/>
    <property type="evidence" value="ECO:0007669"/>
    <property type="project" value="InterPro"/>
</dbReference>
<dbReference type="SUPFAM" id="SSF52540">
    <property type="entry name" value="P-loop containing nucleoside triphosphate hydrolases"/>
    <property type="match status" value="2"/>
</dbReference>
<accession>A0A5C4SZH2</accession>
<proteinExistence type="predicted"/>
<dbReference type="InterPro" id="IPR051309">
    <property type="entry name" value="ABCF_ATPase"/>
</dbReference>
<keyword evidence="7" id="KW-1185">Reference proteome</keyword>
<feature type="domain" description="ABC transporter" evidence="5">
    <location>
        <begin position="23"/>
        <end position="214"/>
    </location>
</feature>